<keyword evidence="2" id="KW-1185">Reference proteome</keyword>
<accession>A0ACB7T7L1</accession>
<sequence length="139" mass="14750">MTRIVITEAAAAAQASKKSCSHYCVPQAWRAHKSYESKTAESYSAAVPPSLEGLRVWTVKSVGFRAEKIRCLSFPIQEHVPTVSRMSGAVGRQMAGPSGVTIVCCSGCLFISSMTLAGTICVIISGPPLKEPNESTQCA</sequence>
<dbReference type="Proteomes" id="UP000821845">
    <property type="component" value="Chromosome 10"/>
</dbReference>
<reference evidence="1" key="1">
    <citation type="submission" date="2020-05" db="EMBL/GenBank/DDBJ databases">
        <title>Large-scale comparative analyses of tick genomes elucidate their genetic diversity and vector capacities.</title>
        <authorList>
            <person name="Jia N."/>
            <person name="Wang J."/>
            <person name="Shi W."/>
            <person name="Du L."/>
            <person name="Sun Y."/>
            <person name="Zhan W."/>
            <person name="Jiang J."/>
            <person name="Wang Q."/>
            <person name="Zhang B."/>
            <person name="Ji P."/>
            <person name="Sakyi L.B."/>
            <person name="Cui X."/>
            <person name="Yuan T."/>
            <person name="Jiang B."/>
            <person name="Yang W."/>
            <person name="Lam T.T.-Y."/>
            <person name="Chang Q."/>
            <person name="Ding S."/>
            <person name="Wang X."/>
            <person name="Zhu J."/>
            <person name="Ruan X."/>
            <person name="Zhao L."/>
            <person name="Wei J."/>
            <person name="Que T."/>
            <person name="Du C."/>
            <person name="Cheng J."/>
            <person name="Dai P."/>
            <person name="Han X."/>
            <person name="Huang E."/>
            <person name="Gao Y."/>
            <person name="Liu J."/>
            <person name="Shao H."/>
            <person name="Ye R."/>
            <person name="Li L."/>
            <person name="Wei W."/>
            <person name="Wang X."/>
            <person name="Wang C."/>
            <person name="Yang T."/>
            <person name="Huo Q."/>
            <person name="Li W."/>
            <person name="Guo W."/>
            <person name="Chen H."/>
            <person name="Zhou L."/>
            <person name="Ni X."/>
            <person name="Tian J."/>
            <person name="Zhou Y."/>
            <person name="Sheng Y."/>
            <person name="Liu T."/>
            <person name="Pan Y."/>
            <person name="Xia L."/>
            <person name="Li J."/>
            <person name="Zhao F."/>
            <person name="Cao W."/>
        </authorList>
    </citation>
    <scope>NUCLEOTIDE SEQUENCE</scope>
    <source>
        <strain evidence="1">Hyas-2018</strain>
    </source>
</reference>
<proteinExistence type="predicted"/>
<organism evidence="1 2">
    <name type="scientific">Hyalomma asiaticum</name>
    <name type="common">Tick</name>
    <dbReference type="NCBI Taxonomy" id="266040"/>
    <lineage>
        <taxon>Eukaryota</taxon>
        <taxon>Metazoa</taxon>
        <taxon>Ecdysozoa</taxon>
        <taxon>Arthropoda</taxon>
        <taxon>Chelicerata</taxon>
        <taxon>Arachnida</taxon>
        <taxon>Acari</taxon>
        <taxon>Parasitiformes</taxon>
        <taxon>Ixodida</taxon>
        <taxon>Ixodoidea</taxon>
        <taxon>Ixodidae</taxon>
        <taxon>Hyalomminae</taxon>
        <taxon>Hyalomma</taxon>
    </lineage>
</organism>
<gene>
    <name evidence="1" type="ORF">HPB50_001313</name>
</gene>
<evidence type="ECO:0000313" key="2">
    <source>
        <dbReference type="Proteomes" id="UP000821845"/>
    </source>
</evidence>
<name>A0ACB7T7L1_HYAAI</name>
<comment type="caution">
    <text evidence="1">The sequence shown here is derived from an EMBL/GenBank/DDBJ whole genome shotgun (WGS) entry which is preliminary data.</text>
</comment>
<dbReference type="EMBL" id="CM023490">
    <property type="protein sequence ID" value="KAH6942123.1"/>
    <property type="molecule type" value="Genomic_DNA"/>
</dbReference>
<evidence type="ECO:0000313" key="1">
    <source>
        <dbReference type="EMBL" id="KAH6942123.1"/>
    </source>
</evidence>
<protein>
    <submittedName>
        <fullName evidence="1">Uncharacterized protein</fullName>
    </submittedName>
</protein>